<dbReference type="RefSeq" id="WP_053070929.1">
    <property type="nucleotide sequence ID" value="NZ_FNRS01000001.1"/>
</dbReference>
<protein>
    <submittedName>
        <fullName evidence="1">Uncharacterized protein</fullName>
    </submittedName>
</protein>
<organism evidence="1 2">
    <name type="scientific">Pseudomonas taetrolens</name>
    <dbReference type="NCBI Taxonomy" id="47884"/>
    <lineage>
        <taxon>Bacteria</taxon>
        <taxon>Pseudomonadati</taxon>
        <taxon>Pseudomonadota</taxon>
        <taxon>Gammaproteobacteria</taxon>
        <taxon>Pseudomonadales</taxon>
        <taxon>Pseudomonadaceae</taxon>
        <taxon>Pseudomonas</taxon>
    </lineage>
</organism>
<sequence>MQPPIATVLRYDVMVGFPEVKRLLSYGGSNTPPVTETPVTAGVWAVVVADDDKTRKVSLAVNQVDTFAEIVKSANHLVEPTGYFEIGYHTSGNSLRLAKVGDTYLFSESLRTSPDGLAKLGQLVAALKAEYGIA</sequence>
<name>A0A1H4T3H2_PSETA</name>
<dbReference type="EMBL" id="FNRS01000001">
    <property type="protein sequence ID" value="SEC50651.1"/>
    <property type="molecule type" value="Genomic_DNA"/>
</dbReference>
<reference evidence="1 2" key="1">
    <citation type="submission" date="2016-10" db="EMBL/GenBank/DDBJ databases">
        <authorList>
            <person name="Varghese N."/>
            <person name="Submissions S."/>
        </authorList>
    </citation>
    <scope>NUCLEOTIDE SEQUENCE [LARGE SCALE GENOMIC DNA]</scope>
    <source>
        <strain evidence="1 2">BS3652</strain>
    </source>
</reference>
<accession>A0A1H4T3H2</accession>
<gene>
    <name evidence="1" type="ORF">SAMN04490203_2543</name>
</gene>
<evidence type="ECO:0000313" key="2">
    <source>
        <dbReference type="Proteomes" id="UP000183155"/>
    </source>
</evidence>
<keyword evidence="2" id="KW-1185">Reference proteome</keyword>
<dbReference type="Proteomes" id="UP000183155">
    <property type="component" value="Unassembled WGS sequence"/>
</dbReference>
<evidence type="ECO:0000313" key="1">
    <source>
        <dbReference type="EMBL" id="SEC50651.1"/>
    </source>
</evidence>
<proteinExistence type="predicted"/>
<comment type="caution">
    <text evidence="1">The sequence shown here is derived from an EMBL/GenBank/DDBJ whole genome shotgun (WGS) entry which is preliminary data.</text>
</comment>